<dbReference type="Gene3D" id="3.40.50.300">
    <property type="entry name" value="P-loop containing nucleotide triphosphate hydrolases"/>
    <property type="match status" value="1"/>
</dbReference>
<dbReference type="Proteomes" id="UP001189429">
    <property type="component" value="Unassembled WGS sequence"/>
</dbReference>
<feature type="domain" description="OBG-type G" evidence="4">
    <location>
        <begin position="287"/>
        <end position="465"/>
    </location>
</feature>
<feature type="region of interest" description="Disordered" evidence="3">
    <location>
        <begin position="21"/>
        <end position="62"/>
    </location>
</feature>
<evidence type="ECO:0000256" key="3">
    <source>
        <dbReference type="SAM" id="MobiDB-lite"/>
    </source>
</evidence>
<keyword evidence="7" id="KW-1185">Reference proteome</keyword>
<dbReference type="InterPro" id="IPR031167">
    <property type="entry name" value="G_OBG"/>
</dbReference>
<comment type="caution">
    <text evidence="6">The sequence shown here is derived from an EMBL/GenBank/DDBJ whole genome shotgun (WGS) entry which is preliminary data.</text>
</comment>
<dbReference type="Pfam" id="PF01018">
    <property type="entry name" value="GTP1_OBG"/>
    <property type="match status" value="1"/>
</dbReference>
<dbReference type="SUPFAM" id="SSF82051">
    <property type="entry name" value="Obg GTP-binding protein N-terminal domain"/>
    <property type="match status" value="1"/>
</dbReference>
<accession>A0ABN9S1J1</accession>
<dbReference type="PROSITE" id="PS51883">
    <property type="entry name" value="OBG"/>
    <property type="match status" value="1"/>
</dbReference>
<evidence type="ECO:0000259" key="4">
    <source>
        <dbReference type="PROSITE" id="PS51710"/>
    </source>
</evidence>
<dbReference type="PANTHER" id="PTHR11702:SF44">
    <property type="entry name" value="GTP-BINDING PROTEIN OBGC, CHLOROPLASTIC"/>
    <property type="match status" value="1"/>
</dbReference>
<gene>
    <name evidence="6" type="ORF">PCOR1329_LOCUS25519</name>
</gene>
<dbReference type="InterPro" id="IPR027417">
    <property type="entry name" value="P-loop_NTPase"/>
</dbReference>
<dbReference type="PANTHER" id="PTHR11702">
    <property type="entry name" value="DEVELOPMENTALLY REGULATED GTP-BINDING PROTEIN-RELATED"/>
    <property type="match status" value="1"/>
</dbReference>
<dbReference type="SUPFAM" id="SSF52540">
    <property type="entry name" value="P-loop containing nucleoside triphosphate hydrolases"/>
    <property type="match status" value="1"/>
</dbReference>
<dbReference type="InterPro" id="IPR036726">
    <property type="entry name" value="GTP1_OBG_dom_sf"/>
</dbReference>
<sequence>MLRASLASAAFPCGGRRALGARSRAALPPTEAPPDVGVPARRFGSSGSGSGSGNGGRRDSGEQAVLSEWGAWGMGENTAAQAQEAAGGPEHTRGARGFPLHAGPEPTAREVVEALNIADVESYPRFQKPFSDRLRIDVKAGNGGNPAPMAVRSPSIKGPGYAGNGGSVFLKASRQIESFIDIKQSIRAQDGEDGHGTHRGKHSDDLCVQVPVGTIVRERVYSGYRTVEGRRIFLPQFRYQLIRHDDTFLVAQGGTGGLGPHSFKKGDGRRGTPGERKRLELELRLLNDCAFVGLPNAGKTALLAALSRAHTRIGPEEFSTTRPHVGTILFRDRLEIRLCDLPGLKPGAHADKLMGRRILRHTYRSRALALIVDVARGERPETDVLEEVKMLHEEACLFDPLNREKPWMVVGTKCDALHKDPLFHLDSLHFRLRAHYGVEVPVVGCSARFGLGLTRVVQTIRRLIYPDQPDVVNRVPAQPYVARPPGVLHGPLQDAPALPPPPLDTLRLAAR</sequence>
<evidence type="ECO:0008006" key="8">
    <source>
        <dbReference type="Google" id="ProtNLM"/>
    </source>
</evidence>
<evidence type="ECO:0000259" key="5">
    <source>
        <dbReference type="PROSITE" id="PS51883"/>
    </source>
</evidence>
<name>A0ABN9S1J1_9DINO</name>
<keyword evidence="1" id="KW-0547">Nucleotide-binding</keyword>
<dbReference type="Pfam" id="PF01926">
    <property type="entry name" value="MMR_HSR1"/>
    <property type="match status" value="1"/>
</dbReference>
<evidence type="ECO:0000313" key="7">
    <source>
        <dbReference type="Proteomes" id="UP001189429"/>
    </source>
</evidence>
<evidence type="ECO:0000256" key="1">
    <source>
        <dbReference type="ARBA" id="ARBA00022741"/>
    </source>
</evidence>
<evidence type="ECO:0000313" key="6">
    <source>
        <dbReference type="EMBL" id="CAK0825383.1"/>
    </source>
</evidence>
<dbReference type="PRINTS" id="PR00326">
    <property type="entry name" value="GTP1OBG"/>
</dbReference>
<dbReference type="InterPro" id="IPR006073">
    <property type="entry name" value="GTP-bd"/>
</dbReference>
<dbReference type="InterPro" id="IPR006169">
    <property type="entry name" value="GTP1_OBG_dom"/>
</dbReference>
<proteinExistence type="predicted"/>
<feature type="domain" description="Obg" evidence="5">
    <location>
        <begin position="128"/>
        <end position="286"/>
    </location>
</feature>
<keyword evidence="2" id="KW-0342">GTP-binding</keyword>
<organism evidence="6 7">
    <name type="scientific">Prorocentrum cordatum</name>
    <dbReference type="NCBI Taxonomy" id="2364126"/>
    <lineage>
        <taxon>Eukaryota</taxon>
        <taxon>Sar</taxon>
        <taxon>Alveolata</taxon>
        <taxon>Dinophyceae</taxon>
        <taxon>Prorocentrales</taxon>
        <taxon>Prorocentraceae</taxon>
        <taxon>Prorocentrum</taxon>
    </lineage>
</organism>
<dbReference type="InterPro" id="IPR045086">
    <property type="entry name" value="OBG_GTPase"/>
</dbReference>
<feature type="compositionally biased region" description="Gly residues" evidence="3">
    <location>
        <begin position="46"/>
        <end position="55"/>
    </location>
</feature>
<dbReference type="PROSITE" id="PS51710">
    <property type="entry name" value="G_OBG"/>
    <property type="match status" value="1"/>
</dbReference>
<evidence type="ECO:0000256" key="2">
    <source>
        <dbReference type="ARBA" id="ARBA00023134"/>
    </source>
</evidence>
<reference evidence="6" key="1">
    <citation type="submission" date="2023-10" db="EMBL/GenBank/DDBJ databases">
        <authorList>
            <person name="Chen Y."/>
            <person name="Shah S."/>
            <person name="Dougan E. K."/>
            <person name="Thang M."/>
            <person name="Chan C."/>
        </authorList>
    </citation>
    <scope>NUCLEOTIDE SEQUENCE [LARGE SCALE GENOMIC DNA]</scope>
</reference>
<protein>
    <recommendedName>
        <fullName evidence="8">Obg family GTPase CgtA</fullName>
    </recommendedName>
</protein>
<dbReference type="Gene3D" id="2.70.210.12">
    <property type="entry name" value="GTP1/OBG domain"/>
    <property type="match status" value="1"/>
</dbReference>
<dbReference type="EMBL" id="CAUYUJ010008914">
    <property type="protein sequence ID" value="CAK0825383.1"/>
    <property type="molecule type" value="Genomic_DNA"/>
</dbReference>